<feature type="region of interest" description="Disordered" evidence="1">
    <location>
        <begin position="42"/>
        <end position="75"/>
    </location>
</feature>
<proteinExistence type="predicted"/>
<accession>A0ABQ7KN62</accession>
<evidence type="ECO:0000313" key="3">
    <source>
        <dbReference type="Proteomes" id="UP000823674"/>
    </source>
</evidence>
<dbReference type="Proteomes" id="UP000823674">
    <property type="component" value="Chromosome A10"/>
</dbReference>
<evidence type="ECO:0000256" key="1">
    <source>
        <dbReference type="SAM" id="MobiDB-lite"/>
    </source>
</evidence>
<name>A0ABQ7KN62_BRACM</name>
<protein>
    <submittedName>
        <fullName evidence="2">Uncharacterized protein</fullName>
    </submittedName>
</protein>
<sequence>MHAIRSLRSDQARAKAWSLRSDRALLKRRYDTSPCILVYPSTLSPEDHSKLSSCFPSSRDKRFESEDGPKGPKTRLEAHIAILTKGP</sequence>
<evidence type="ECO:0000313" key="2">
    <source>
        <dbReference type="EMBL" id="KAG5375960.1"/>
    </source>
</evidence>
<keyword evidence="3" id="KW-1185">Reference proteome</keyword>
<organism evidence="2 3">
    <name type="scientific">Brassica rapa subsp. trilocularis</name>
    <dbReference type="NCBI Taxonomy" id="1813537"/>
    <lineage>
        <taxon>Eukaryota</taxon>
        <taxon>Viridiplantae</taxon>
        <taxon>Streptophyta</taxon>
        <taxon>Embryophyta</taxon>
        <taxon>Tracheophyta</taxon>
        <taxon>Spermatophyta</taxon>
        <taxon>Magnoliopsida</taxon>
        <taxon>eudicotyledons</taxon>
        <taxon>Gunneridae</taxon>
        <taxon>Pentapetalae</taxon>
        <taxon>rosids</taxon>
        <taxon>malvids</taxon>
        <taxon>Brassicales</taxon>
        <taxon>Brassicaceae</taxon>
        <taxon>Brassiceae</taxon>
        <taxon>Brassica</taxon>
    </lineage>
</organism>
<reference evidence="2 3" key="1">
    <citation type="submission" date="2021-03" db="EMBL/GenBank/DDBJ databases">
        <authorList>
            <person name="King G.J."/>
            <person name="Bancroft I."/>
            <person name="Baten A."/>
            <person name="Bloomfield J."/>
            <person name="Borpatragohain P."/>
            <person name="He Z."/>
            <person name="Irish N."/>
            <person name="Irwin J."/>
            <person name="Liu K."/>
            <person name="Mauleon R.P."/>
            <person name="Moore J."/>
            <person name="Morris R."/>
            <person name="Ostergaard L."/>
            <person name="Wang B."/>
            <person name="Wells R."/>
        </authorList>
    </citation>
    <scope>NUCLEOTIDE SEQUENCE [LARGE SCALE GENOMIC DNA]</scope>
    <source>
        <strain evidence="2">R-o-18</strain>
        <tissue evidence="2">Leaf</tissue>
    </source>
</reference>
<gene>
    <name evidence="2" type="primary">A10g504910.1_BraROA</name>
    <name evidence="2" type="ORF">IGI04_040556</name>
</gene>
<dbReference type="EMBL" id="JADBGQ010000010">
    <property type="protein sequence ID" value="KAG5375960.1"/>
    <property type="molecule type" value="Genomic_DNA"/>
</dbReference>
<feature type="compositionally biased region" description="Basic and acidic residues" evidence="1">
    <location>
        <begin position="58"/>
        <end position="75"/>
    </location>
</feature>
<comment type="caution">
    <text evidence="2">The sequence shown here is derived from an EMBL/GenBank/DDBJ whole genome shotgun (WGS) entry which is preliminary data.</text>
</comment>